<sequence>MGDPWIGLVPLSVSGPRLPTSLWAVTRRGARLVLGLQGEARPACAGCLVLLRAPGGCSLPPTGAGRAVSAAGGGLLVVSSGRGPPEILVLPEACGLEWL</sequence>
<gene>
    <name evidence="1" type="ORF">NDU88_002998</name>
</gene>
<dbReference type="EMBL" id="JANPWB010000014">
    <property type="protein sequence ID" value="KAJ1097882.1"/>
    <property type="molecule type" value="Genomic_DNA"/>
</dbReference>
<proteinExistence type="predicted"/>
<evidence type="ECO:0000313" key="1">
    <source>
        <dbReference type="EMBL" id="KAJ1097882.1"/>
    </source>
</evidence>
<accession>A0AAV7M348</accession>
<comment type="caution">
    <text evidence="1">The sequence shown here is derived from an EMBL/GenBank/DDBJ whole genome shotgun (WGS) entry which is preliminary data.</text>
</comment>
<organism evidence="1 2">
    <name type="scientific">Pleurodeles waltl</name>
    <name type="common">Iberian ribbed newt</name>
    <dbReference type="NCBI Taxonomy" id="8319"/>
    <lineage>
        <taxon>Eukaryota</taxon>
        <taxon>Metazoa</taxon>
        <taxon>Chordata</taxon>
        <taxon>Craniata</taxon>
        <taxon>Vertebrata</taxon>
        <taxon>Euteleostomi</taxon>
        <taxon>Amphibia</taxon>
        <taxon>Batrachia</taxon>
        <taxon>Caudata</taxon>
        <taxon>Salamandroidea</taxon>
        <taxon>Salamandridae</taxon>
        <taxon>Pleurodelinae</taxon>
        <taxon>Pleurodeles</taxon>
    </lineage>
</organism>
<dbReference type="AlphaFoldDB" id="A0AAV7M348"/>
<reference evidence="1" key="1">
    <citation type="journal article" date="2022" name="bioRxiv">
        <title>Sequencing and chromosome-scale assembly of the giantPleurodeles waltlgenome.</title>
        <authorList>
            <person name="Brown T."/>
            <person name="Elewa A."/>
            <person name="Iarovenko S."/>
            <person name="Subramanian E."/>
            <person name="Araus A.J."/>
            <person name="Petzold A."/>
            <person name="Susuki M."/>
            <person name="Suzuki K.-i.T."/>
            <person name="Hayashi T."/>
            <person name="Toyoda A."/>
            <person name="Oliveira C."/>
            <person name="Osipova E."/>
            <person name="Leigh N.D."/>
            <person name="Simon A."/>
            <person name="Yun M.H."/>
        </authorList>
    </citation>
    <scope>NUCLEOTIDE SEQUENCE</scope>
    <source>
        <strain evidence="1">20211129_DDA</strain>
        <tissue evidence="1">Liver</tissue>
    </source>
</reference>
<dbReference type="Proteomes" id="UP001066276">
    <property type="component" value="Chromosome 10"/>
</dbReference>
<evidence type="ECO:0000313" key="2">
    <source>
        <dbReference type="Proteomes" id="UP001066276"/>
    </source>
</evidence>
<keyword evidence="2" id="KW-1185">Reference proteome</keyword>
<name>A0AAV7M348_PLEWA</name>
<protein>
    <submittedName>
        <fullName evidence="1">Uncharacterized protein</fullName>
    </submittedName>
</protein>